<dbReference type="Proteomes" id="UP000008461">
    <property type="component" value="Chromosome"/>
</dbReference>
<evidence type="ECO:0000256" key="3">
    <source>
        <dbReference type="ARBA" id="ARBA00022729"/>
    </source>
</evidence>
<evidence type="ECO:0000313" key="7">
    <source>
        <dbReference type="EMBL" id="AEE51593.1"/>
    </source>
</evidence>
<keyword evidence="5" id="KW-0998">Cell outer membrane</keyword>
<dbReference type="EMBL" id="CP002691">
    <property type="protein sequence ID" value="AEE51593.1"/>
    <property type="molecule type" value="Genomic_DNA"/>
</dbReference>
<feature type="domain" description="Bacterial surface antigen (D15)" evidence="6">
    <location>
        <begin position="439"/>
        <end position="750"/>
    </location>
</feature>
<reference key="2">
    <citation type="submission" date="2011-04" db="EMBL/GenBank/DDBJ databases">
        <title>Complete sequence of chromosome of Haliscomenobacter hydrossis DSM 1100.</title>
        <authorList>
            <consortium name="US DOE Joint Genome Institute (JGI-PGF)"/>
            <person name="Lucas S."/>
            <person name="Han J."/>
            <person name="Lapidus A."/>
            <person name="Bruce D."/>
            <person name="Goodwin L."/>
            <person name="Pitluck S."/>
            <person name="Peters L."/>
            <person name="Kyrpides N."/>
            <person name="Mavromatis K."/>
            <person name="Ivanova N."/>
            <person name="Ovchinnikova G."/>
            <person name="Pagani I."/>
            <person name="Daligault H."/>
            <person name="Detter J.C."/>
            <person name="Han C."/>
            <person name="Land M."/>
            <person name="Hauser L."/>
            <person name="Markowitz V."/>
            <person name="Cheng J.-F."/>
            <person name="Hugenholtz P."/>
            <person name="Woyke T."/>
            <person name="Wu D."/>
            <person name="Verbarg S."/>
            <person name="Frueling A."/>
            <person name="Brambilla E."/>
            <person name="Klenk H.-P."/>
            <person name="Eisen J.A."/>
        </authorList>
    </citation>
    <scope>NUCLEOTIDE SEQUENCE</scope>
    <source>
        <strain>DSM 1100</strain>
    </source>
</reference>
<keyword evidence="2" id="KW-0812">Transmembrane</keyword>
<proteinExistence type="predicted"/>
<dbReference type="InterPro" id="IPR039910">
    <property type="entry name" value="D15-like"/>
</dbReference>
<dbReference type="InterPro" id="IPR000184">
    <property type="entry name" value="Bac_surfAg_D15"/>
</dbReference>
<gene>
    <name evidence="7" type="ordered locus">Halhy_3741</name>
</gene>
<keyword evidence="3" id="KW-0732">Signal</keyword>
<accession>F4L106</accession>
<dbReference type="AlphaFoldDB" id="F4L106"/>
<evidence type="ECO:0000256" key="4">
    <source>
        <dbReference type="ARBA" id="ARBA00023136"/>
    </source>
</evidence>
<dbReference type="PANTHER" id="PTHR12815:SF47">
    <property type="entry name" value="TRANSLOCATION AND ASSEMBLY MODULE SUBUNIT TAMA"/>
    <property type="match status" value="1"/>
</dbReference>
<keyword evidence="8" id="KW-1185">Reference proteome</keyword>
<dbReference type="RefSeq" id="WP_013766132.1">
    <property type="nucleotide sequence ID" value="NC_015510.1"/>
</dbReference>
<dbReference type="Pfam" id="PF01103">
    <property type="entry name" value="Omp85"/>
    <property type="match status" value="1"/>
</dbReference>
<evidence type="ECO:0000313" key="8">
    <source>
        <dbReference type="Proteomes" id="UP000008461"/>
    </source>
</evidence>
<dbReference type="STRING" id="760192.Halhy_3741"/>
<organism evidence="7 8">
    <name type="scientific">Haliscomenobacter hydrossis (strain ATCC 27775 / DSM 1100 / LMG 10767 / O)</name>
    <dbReference type="NCBI Taxonomy" id="760192"/>
    <lineage>
        <taxon>Bacteria</taxon>
        <taxon>Pseudomonadati</taxon>
        <taxon>Bacteroidota</taxon>
        <taxon>Saprospiria</taxon>
        <taxon>Saprospirales</taxon>
        <taxon>Haliscomenobacteraceae</taxon>
        <taxon>Haliscomenobacter</taxon>
    </lineage>
</organism>
<protein>
    <submittedName>
        <fullName evidence="7">Surface antigen (D15)</fullName>
    </submittedName>
</protein>
<sequence length="751" mass="84747">MKNKRVVLFAFTISLVVLLAGCSSIKSVPENDALYTGARIKITSTEVPSKQKKALQSTLEGLPRPKPNTRVLGMPIKLWLYNLGSKKGLGAWLRRKYGEAPVLLSAVKLGYNADLLDNYLENRGFFQAKVQGDTTVIGKKASAEYTVATGPEYKIRSITFPADSGILASAIRATQPKTLLVPGAPFNLDLIKGERTRIDIDLKEQGFYYFSGEYLLLETDSTVGNYEVDLYLQVKPETPSAARQTYDINNVYIYSNYNLSTISPDTSLANAELYAGGYYVIDSAQLFRQRVFEQSMQFLPGDLYSRKDHNTTLSWLINLGSFKFVKNRFESVLDSTKLNAFYYLTPLPKQSLRAELTGTTKTNNLVGSQVTLGWRHRNIFRGAEHLAVNLFGSTEVQVSGNFGKSNPFRLGGEITLSIPRFVVPFLDIRGRSEFVPRTNLQLGYELLNRQNLYTLNSFRGNFGYTWKENLQKEHQLNPFTFNYVKPLEVAQQYLDSIVKNPSLAKIVEEQFIVGSTYNYSYNELAGSTRRTGFYFNGLLDIAGTFAGLVNGSNWRNNEVGTLLGVKFSQYAKAEIDLRYYKQLDRRSQWVNRLILGFGYPYGNSRQLPFVKQFFSGGNNSLRGFRSRTVGPGRYTPPNRDNPGVLFLPDQSGDMKLEFNSEYRPKLFSIVEGALFFDAGNVWLLNEDPLKPGAQFSSRFLKELAVDAGFGLRLDFTILLLRLDFAFPLKVPYLDKLPNKNMVFNLAIGYPF</sequence>
<dbReference type="Gene3D" id="2.40.160.50">
    <property type="entry name" value="membrane protein fhac: a member of the omp85/tpsb transporter family"/>
    <property type="match status" value="1"/>
</dbReference>
<dbReference type="PANTHER" id="PTHR12815">
    <property type="entry name" value="SORTING AND ASSEMBLY MACHINERY SAMM50 PROTEIN FAMILY MEMBER"/>
    <property type="match status" value="1"/>
</dbReference>
<evidence type="ECO:0000256" key="5">
    <source>
        <dbReference type="ARBA" id="ARBA00023237"/>
    </source>
</evidence>
<evidence type="ECO:0000256" key="2">
    <source>
        <dbReference type="ARBA" id="ARBA00022692"/>
    </source>
</evidence>
<dbReference type="KEGG" id="hhy:Halhy_3741"/>
<reference evidence="7 8" key="1">
    <citation type="journal article" date="2011" name="Stand. Genomic Sci.">
        <title>Complete genome sequence of Haliscomenobacter hydrossis type strain (O).</title>
        <authorList>
            <consortium name="US DOE Joint Genome Institute (JGI-PGF)"/>
            <person name="Daligault H."/>
            <person name="Lapidus A."/>
            <person name="Zeytun A."/>
            <person name="Nolan M."/>
            <person name="Lucas S."/>
            <person name="Del Rio T.G."/>
            <person name="Tice H."/>
            <person name="Cheng J.F."/>
            <person name="Tapia R."/>
            <person name="Han C."/>
            <person name="Goodwin L."/>
            <person name="Pitluck S."/>
            <person name="Liolios K."/>
            <person name="Pagani I."/>
            <person name="Ivanova N."/>
            <person name="Huntemann M."/>
            <person name="Mavromatis K."/>
            <person name="Mikhailova N."/>
            <person name="Pati A."/>
            <person name="Chen A."/>
            <person name="Palaniappan K."/>
            <person name="Land M."/>
            <person name="Hauser L."/>
            <person name="Brambilla E.M."/>
            <person name="Rohde M."/>
            <person name="Verbarg S."/>
            <person name="Goker M."/>
            <person name="Bristow J."/>
            <person name="Eisen J.A."/>
            <person name="Markowitz V."/>
            <person name="Hugenholtz P."/>
            <person name="Kyrpides N.C."/>
            <person name="Klenk H.P."/>
            <person name="Woyke T."/>
        </authorList>
    </citation>
    <scope>NUCLEOTIDE SEQUENCE [LARGE SCALE GENOMIC DNA]</scope>
    <source>
        <strain evidence="8">ATCC 27775 / DSM 1100 / LMG 10767 / O</strain>
    </source>
</reference>
<keyword evidence="4" id="KW-0472">Membrane</keyword>
<comment type="subcellular location">
    <subcellularLocation>
        <location evidence="1">Membrane</location>
    </subcellularLocation>
</comment>
<name>F4L106_HALH1</name>
<evidence type="ECO:0000256" key="1">
    <source>
        <dbReference type="ARBA" id="ARBA00004370"/>
    </source>
</evidence>
<evidence type="ECO:0000259" key="6">
    <source>
        <dbReference type="Pfam" id="PF01103"/>
    </source>
</evidence>
<dbReference type="OrthoDB" id="9814535at2"/>
<dbReference type="HOGENOM" id="CLU_010929_0_0_10"/>
<dbReference type="GO" id="GO:0019867">
    <property type="term" value="C:outer membrane"/>
    <property type="evidence" value="ECO:0007669"/>
    <property type="project" value="InterPro"/>
</dbReference>
<dbReference type="eggNOG" id="COG4775">
    <property type="taxonomic scope" value="Bacteria"/>
</dbReference>
<dbReference type="PROSITE" id="PS51257">
    <property type="entry name" value="PROKAR_LIPOPROTEIN"/>
    <property type="match status" value="1"/>
</dbReference>